<name>A0ACC2K8P2_PERAE</name>
<sequence>MSSPPSTFIRFSTRCFCVGLDPKNRTSSGGQSPRRRSDCGVICSCSSSPSPFSAMESARIKVVGVGGGENNAVNRMIGSGLRVP</sequence>
<proteinExistence type="predicted"/>
<gene>
    <name evidence="1" type="ORF">MRB53_013661</name>
</gene>
<keyword evidence="2" id="KW-1185">Reference proteome</keyword>
<comment type="caution">
    <text evidence="1">The sequence shown here is derived from an EMBL/GenBank/DDBJ whole genome shotgun (WGS) entry which is preliminary data.</text>
</comment>
<protein>
    <submittedName>
        <fullName evidence="1">Uncharacterized protein</fullName>
    </submittedName>
</protein>
<accession>A0ACC2K8P2</accession>
<organism evidence="1 2">
    <name type="scientific">Persea americana</name>
    <name type="common">Avocado</name>
    <dbReference type="NCBI Taxonomy" id="3435"/>
    <lineage>
        <taxon>Eukaryota</taxon>
        <taxon>Viridiplantae</taxon>
        <taxon>Streptophyta</taxon>
        <taxon>Embryophyta</taxon>
        <taxon>Tracheophyta</taxon>
        <taxon>Spermatophyta</taxon>
        <taxon>Magnoliopsida</taxon>
        <taxon>Magnoliidae</taxon>
        <taxon>Laurales</taxon>
        <taxon>Lauraceae</taxon>
        <taxon>Persea</taxon>
    </lineage>
</organism>
<evidence type="ECO:0000313" key="2">
    <source>
        <dbReference type="Proteomes" id="UP001234297"/>
    </source>
</evidence>
<dbReference type="EMBL" id="CM056812">
    <property type="protein sequence ID" value="KAJ8617475.1"/>
    <property type="molecule type" value="Genomic_DNA"/>
</dbReference>
<dbReference type="Proteomes" id="UP001234297">
    <property type="component" value="Chromosome 4"/>
</dbReference>
<reference evidence="1 2" key="1">
    <citation type="journal article" date="2022" name="Hortic Res">
        <title>A haplotype resolved chromosomal level avocado genome allows analysis of novel avocado genes.</title>
        <authorList>
            <person name="Nath O."/>
            <person name="Fletcher S.J."/>
            <person name="Hayward A."/>
            <person name="Shaw L.M."/>
            <person name="Masouleh A.K."/>
            <person name="Furtado A."/>
            <person name="Henry R.J."/>
            <person name="Mitter N."/>
        </authorList>
    </citation>
    <scope>NUCLEOTIDE SEQUENCE [LARGE SCALE GENOMIC DNA]</scope>
    <source>
        <strain evidence="2">cv. Hass</strain>
    </source>
</reference>
<evidence type="ECO:0000313" key="1">
    <source>
        <dbReference type="EMBL" id="KAJ8617475.1"/>
    </source>
</evidence>